<proteinExistence type="predicted"/>
<organism evidence="1 2">
    <name type="scientific">Klebsormidium nitens</name>
    <name type="common">Green alga</name>
    <name type="synonym">Ulothrix nitens</name>
    <dbReference type="NCBI Taxonomy" id="105231"/>
    <lineage>
        <taxon>Eukaryota</taxon>
        <taxon>Viridiplantae</taxon>
        <taxon>Streptophyta</taxon>
        <taxon>Klebsormidiophyceae</taxon>
        <taxon>Klebsormidiales</taxon>
        <taxon>Klebsormidiaceae</taxon>
        <taxon>Klebsormidium</taxon>
    </lineage>
</organism>
<protein>
    <submittedName>
        <fullName evidence="1">Uncharacterized protein</fullName>
    </submittedName>
</protein>
<evidence type="ECO:0000313" key="1">
    <source>
        <dbReference type="EMBL" id="GAQ87260.1"/>
    </source>
</evidence>
<name>A0A1Y1I8J6_KLENI</name>
<dbReference type="OrthoDB" id="4237at2759"/>
<keyword evidence="2" id="KW-1185">Reference proteome</keyword>
<sequence length="159" mass="18063">MSAALYRPVGSGGVLVRSPEMLTTHGATRHRSQLVPGWSTLCPTALQLPFPGFACQVKARPITCSKLPRKHREQRDIPYNVMVVTPPPRKLGVHRMPVNVHCGETLTVEDEYYVVSGVSYRYKLHRGRYDSNHKESTLEVQQTSRYVLNTYLEQLLEKT</sequence>
<dbReference type="Proteomes" id="UP000054558">
    <property type="component" value="Unassembled WGS sequence"/>
</dbReference>
<reference evidence="1 2" key="1">
    <citation type="journal article" date="2014" name="Nat. Commun.">
        <title>Klebsormidium flaccidum genome reveals primary factors for plant terrestrial adaptation.</title>
        <authorList>
            <person name="Hori K."/>
            <person name="Maruyama F."/>
            <person name="Fujisawa T."/>
            <person name="Togashi T."/>
            <person name="Yamamoto N."/>
            <person name="Seo M."/>
            <person name="Sato S."/>
            <person name="Yamada T."/>
            <person name="Mori H."/>
            <person name="Tajima N."/>
            <person name="Moriyama T."/>
            <person name="Ikeuchi M."/>
            <person name="Watanabe M."/>
            <person name="Wada H."/>
            <person name="Kobayashi K."/>
            <person name="Saito M."/>
            <person name="Masuda T."/>
            <person name="Sasaki-Sekimoto Y."/>
            <person name="Mashiguchi K."/>
            <person name="Awai K."/>
            <person name="Shimojima M."/>
            <person name="Masuda S."/>
            <person name="Iwai M."/>
            <person name="Nobusawa T."/>
            <person name="Narise T."/>
            <person name="Kondo S."/>
            <person name="Saito H."/>
            <person name="Sato R."/>
            <person name="Murakawa M."/>
            <person name="Ihara Y."/>
            <person name="Oshima-Yamada Y."/>
            <person name="Ohtaka K."/>
            <person name="Satoh M."/>
            <person name="Sonobe K."/>
            <person name="Ishii M."/>
            <person name="Ohtani R."/>
            <person name="Kanamori-Sato M."/>
            <person name="Honoki R."/>
            <person name="Miyazaki D."/>
            <person name="Mochizuki H."/>
            <person name="Umetsu J."/>
            <person name="Higashi K."/>
            <person name="Shibata D."/>
            <person name="Kamiya Y."/>
            <person name="Sato N."/>
            <person name="Nakamura Y."/>
            <person name="Tabata S."/>
            <person name="Ida S."/>
            <person name="Kurokawa K."/>
            <person name="Ohta H."/>
        </authorList>
    </citation>
    <scope>NUCLEOTIDE SEQUENCE [LARGE SCALE GENOMIC DNA]</scope>
    <source>
        <strain evidence="1 2">NIES-2285</strain>
    </source>
</reference>
<dbReference type="OMA" id="EVSCSRK"/>
<evidence type="ECO:0000313" key="2">
    <source>
        <dbReference type="Proteomes" id="UP000054558"/>
    </source>
</evidence>
<dbReference type="PANTHER" id="PTHR36397">
    <property type="entry name" value="OSJNBA0081L15.1 PROTEIN"/>
    <property type="match status" value="1"/>
</dbReference>
<dbReference type="PANTHER" id="PTHR36397:SF1">
    <property type="entry name" value="OS04G0482900 PROTEIN"/>
    <property type="match status" value="1"/>
</dbReference>
<dbReference type="AlphaFoldDB" id="A0A1Y1I8J6"/>
<gene>
    <name evidence="1" type="ORF">KFL_003410170</name>
</gene>
<dbReference type="EMBL" id="DF237290">
    <property type="protein sequence ID" value="GAQ87260.1"/>
    <property type="molecule type" value="Genomic_DNA"/>
</dbReference>
<accession>A0A1Y1I8J6</accession>